<proteinExistence type="predicted"/>
<keyword evidence="3" id="KW-1185">Reference proteome</keyword>
<name>A0A9P5DZC2_9HYPO</name>
<accession>A0A9P5DZC2</accession>
<gene>
    <name evidence="2" type="ORF">FBEOM_3298</name>
</gene>
<evidence type="ECO:0000313" key="2">
    <source>
        <dbReference type="EMBL" id="KAF4342776.1"/>
    </source>
</evidence>
<sequence>MSLEENTSSMVENDQQTNQSHAQKLEVTQITPEEERATRVMACDIQRFYNYVRQSKNPLRKSFTHYEIALARFIEPTCSITNDWCQWPDTWLDGQDDLERDLEAFCPKAKHLLQQLYCLSDTHLGWKHFGK</sequence>
<dbReference type="Proteomes" id="UP000730481">
    <property type="component" value="Unassembled WGS sequence"/>
</dbReference>
<dbReference type="EMBL" id="PVQB02000122">
    <property type="protein sequence ID" value="KAF4342776.1"/>
    <property type="molecule type" value="Genomic_DNA"/>
</dbReference>
<organism evidence="2 3">
    <name type="scientific">Fusarium beomiforme</name>
    <dbReference type="NCBI Taxonomy" id="44412"/>
    <lineage>
        <taxon>Eukaryota</taxon>
        <taxon>Fungi</taxon>
        <taxon>Dikarya</taxon>
        <taxon>Ascomycota</taxon>
        <taxon>Pezizomycotina</taxon>
        <taxon>Sordariomycetes</taxon>
        <taxon>Hypocreomycetidae</taxon>
        <taxon>Hypocreales</taxon>
        <taxon>Nectriaceae</taxon>
        <taxon>Fusarium</taxon>
        <taxon>Fusarium burgessii species complex</taxon>
    </lineage>
</organism>
<dbReference type="OrthoDB" id="5041486at2759"/>
<reference evidence="2" key="2">
    <citation type="submission" date="2020-02" db="EMBL/GenBank/DDBJ databases">
        <title>Identification and distribution of gene clusters putatively required for synthesis of sphingolipid metabolism inhibitors in phylogenetically diverse species of the filamentous fungus Fusarium.</title>
        <authorList>
            <person name="Kim H.-S."/>
            <person name="Busman M."/>
            <person name="Brown D.W."/>
            <person name="Divon H."/>
            <person name="Uhlig S."/>
            <person name="Proctor R.H."/>
        </authorList>
    </citation>
    <scope>NUCLEOTIDE SEQUENCE</scope>
    <source>
        <strain evidence="2">NRRL 25174</strain>
    </source>
</reference>
<evidence type="ECO:0000256" key="1">
    <source>
        <dbReference type="SAM" id="MobiDB-lite"/>
    </source>
</evidence>
<protein>
    <submittedName>
        <fullName evidence="2">Uncharacterized protein</fullName>
    </submittedName>
</protein>
<feature type="region of interest" description="Disordered" evidence="1">
    <location>
        <begin position="1"/>
        <end position="31"/>
    </location>
</feature>
<comment type="caution">
    <text evidence="2">The sequence shown here is derived from an EMBL/GenBank/DDBJ whole genome shotgun (WGS) entry which is preliminary data.</text>
</comment>
<reference evidence="2" key="1">
    <citation type="journal article" date="2017" name="Mycologia">
        <title>Fusarium algeriense, sp. nov., a novel toxigenic crown rot pathogen of durum wheat from Algeria is nested in the Fusarium burgessii species complex.</title>
        <authorList>
            <person name="Laraba I."/>
            <person name="Keddad A."/>
            <person name="Boureghda H."/>
            <person name="Abdallah N."/>
            <person name="Vaughan M.M."/>
            <person name="Proctor R.H."/>
            <person name="Busman M."/>
            <person name="O'Donnell K."/>
        </authorList>
    </citation>
    <scope>NUCLEOTIDE SEQUENCE</scope>
    <source>
        <strain evidence="2">NRRL 25174</strain>
    </source>
</reference>
<dbReference type="AlphaFoldDB" id="A0A9P5DZC2"/>
<evidence type="ECO:0000313" key="3">
    <source>
        <dbReference type="Proteomes" id="UP000730481"/>
    </source>
</evidence>